<dbReference type="AlphaFoldDB" id="A0A9N9GV80"/>
<comment type="caution">
    <text evidence="1">The sequence shown here is derived from an EMBL/GenBank/DDBJ whole genome shotgun (WGS) entry which is preliminary data.</text>
</comment>
<protein>
    <submittedName>
        <fullName evidence="1">14912_t:CDS:1</fullName>
    </submittedName>
</protein>
<reference evidence="1" key="1">
    <citation type="submission" date="2021-06" db="EMBL/GenBank/DDBJ databases">
        <authorList>
            <person name="Kallberg Y."/>
            <person name="Tangrot J."/>
            <person name="Rosling A."/>
        </authorList>
    </citation>
    <scope>NUCLEOTIDE SEQUENCE</scope>
    <source>
        <strain evidence="1">87-6 pot B 2015</strain>
    </source>
</reference>
<accession>A0A9N9GV80</accession>
<dbReference type="EMBL" id="CAJVPP010003421">
    <property type="protein sequence ID" value="CAG8628836.1"/>
    <property type="molecule type" value="Genomic_DNA"/>
</dbReference>
<gene>
    <name evidence="1" type="ORF">FMOSSE_LOCUS10376</name>
</gene>
<organism evidence="1 2">
    <name type="scientific">Funneliformis mosseae</name>
    <name type="common">Endomycorrhizal fungus</name>
    <name type="synonym">Glomus mosseae</name>
    <dbReference type="NCBI Taxonomy" id="27381"/>
    <lineage>
        <taxon>Eukaryota</taxon>
        <taxon>Fungi</taxon>
        <taxon>Fungi incertae sedis</taxon>
        <taxon>Mucoromycota</taxon>
        <taxon>Glomeromycotina</taxon>
        <taxon>Glomeromycetes</taxon>
        <taxon>Glomerales</taxon>
        <taxon>Glomeraceae</taxon>
        <taxon>Funneliformis</taxon>
    </lineage>
</organism>
<evidence type="ECO:0000313" key="1">
    <source>
        <dbReference type="EMBL" id="CAG8628836.1"/>
    </source>
</evidence>
<proteinExistence type="predicted"/>
<dbReference type="Proteomes" id="UP000789375">
    <property type="component" value="Unassembled WGS sequence"/>
</dbReference>
<keyword evidence="2" id="KW-1185">Reference proteome</keyword>
<evidence type="ECO:0000313" key="2">
    <source>
        <dbReference type="Proteomes" id="UP000789375"/>
    </source>
</evidence>
<feature type="non-terminal residue" evidence="1">
    <location>
        <position position="1"/>
    </location>
</feature>
<sequence length="112" mass="12987">DNLKISTSLKSMYSAVKPSVLSSISTSNSFPLETEQNFNEEEKYMPLLTSHQHFVRSDIEKDEEEDTRNIHKDTIVVNTNLYILIKDAGAVDKKWQNIDRKELIIWIALVIY</sequence>
<name>A0A9N9GV80_FUNMO</name>